<keyword evidence="1" id="KW-0472">Membrane</keyword>
<evidence type="ECO:0000313" key="3">
    <source>
        <dbReference type="Proteomes" id="UP000018144"/>
    </source>
</evidence>
<name>U4L8T1_PYROM</name>
<feature type="transmembrane region" description="Helical" evidence="1">
    <location>
        <begin position="97"/>
        <end position="123"/>
    </location>
</feature>
<keyword evidence="1" id="KW-1133">Transmembrane helix</keyword>
<evidence type="ECO:0000313" key="2">
    <source>
        <dbReference type="EMBL" id="CCX15252.1"/>
    </source>
</evidence>
<keyword evidence="1" id="KW-0812">Transmembrane</keyword>
<feature type="transmembrane region" description="Helical" evidence="1">
    <location>
        <begin position="143"/>
        <end position="170"/>
    </location>
</feature>
<dbReference type="EMBL" id="HF936161">
    <property type="protein sequence ID" value="CCX15252.1"/>
    <property type="molecule type" value="Genomic_DNA"/>
</dbReference>
<evidence type="ECO:0000256" key="1">
    <source>
        <dbReference type="SAM" id="Phobius"/>
    </source>
</evidence>
<proteinExistence type="predicted"/>
<dbReference type="AlphaFoldDB" id="U4L8T1"/>
<dbReference type="eggNOG" id="ENOG502SQW1">
    <property type="taxonomic scope" value="Eukaryota"/>
</dbReference>
<gene>
    <name evidence="2" type="ORF">PCON_01527</name>
</gene>
<organism evidence="2 3">
    <name type="scientific">Pyronema omphalodes (strain CBS 100304)</name>
    <name type="common">Pyronema confluens</name>
    <dbReference type="NCBI Taxonomy" id="1076935"/>
    <lineage>
        <taxon>Eukaryota</taxon>
        <taxon>Fungi</taxon>
        <taxon>Dikarya</taxon>
        <taxon>Ascomycota</taxon>
        <taxon>Pezizomycotina</taxon>
        <taxon>Pezizomycetes</taxon>
        <taxon>Pezizales</taxon>
        <taxon>Pyronemataceae</taxon>
        <taxon>Pyronema</taxon>
    </lineage>
</organism>
<protein>
    <submittedName>
        <fullName evidence="2">Uncharacterized protein</fullName>
    </submittedName>
</protein>
<sequence length="193" mass="21435">MLRPTLRRDRTIIPRLDIVHNLHANYWVLALVALQKAQAATLGSCARRYWTTSWILSDNSHDGSVQIAMAVFVDCALSVHASVLVRINQDAEYNRSLFLWLIIYVIGTIICLAGLFSLLVLAWGDLWVYVLWMSLRGKVNSSICLIMLGGLPALCSDWVLAGIAGSVVGLPSRDTTALYFAYFVAKRLPLLSL</sequence>
<reference evidence="2 3" key="1">
    <citation type="journal article" date="2013" name="PLoS Genet.">
        <title>The genome and development-dependent transcriptomes of Pyronema confluens: a window into fungal evolution.</title>
        <authorList>
            <person name="Traeger S."/>
            <person name="Altegoer F."/>
            <person name="Freitag M."/>
            <person name="Gabaldon T."/>
            <person name="Kempken F."/>
            <person name="Kumar A."/>
            <person name="Marcet-Houben M."/>
            <person name="Poggeler S."/>
            <person name="Stajich J.E."/>
            <person name="Nowrousian M."/>
        </authorList>
    </citation>
    <scope>NUCLEOTIDE SEQUENCE [LARGE SCALE GENOMIC DNA]</scope>
    <source>
        <strain evidence="3">CBS 100304</strain>
        <tissue evidence="2">Vegetative mycelium</tissue>
    </source>
</reference>
<dbReference type="OrthoDB" id="2396694at2759"/>
<dbReference type="Proteomes" id="UP000018144">
    <property type="component" value="Unassembled WGS sequence"/>
</dbReference>
<accession>U4L8T1</accession>
<keyword evidence="3" id="KW-1185">Reference proteome</keyword>